<keyword evidence="2" id="KW-1185">Reference proteome</keyword>
<protein>
    <recommendedName>
        <fullName evidence="3">DUF2612 domain-containing protein</fullName>
    </recommendedName>
</protein>
<reference evidence="1 2" key="1">
    <citation type="submission" date="2022-07" db="EMBL/GenBank/DDBJ databases">
        <title>Photobacterium pectinilyticum sp. nov., a marine bacterium isolated from surface seawater of Qingdao offshore.</title>
        <authorList>
            <person name="Wang X."/>
        </authorList>
    </citation>
    <scope>NUCLEOTIDE SEQUENCE [LARGE SCALE GENOMIC DNA]</scope>
    <source>
        <strain evidence="1 2">ZSDE20</strain>
    </source>
</reference>
<organism evidence="1 2">
    <name type="scientific">Photobacterium pectinilyticum</name>
    <dbReference type="NCBI Taxonomy" id="2906793"/>
    <lineage>
        <taxon>Bacteria</taxon>
        <taxon>Pseudomonadati</taxon>
        <taxon>Pseudomonadota</taxon>
        <taxon>Gammaproteobacteria</taxon>
        <taxon>Vibrionales</taxon>
        <taxon>Vibrionaceae</taxon>
        <taxon>Photobacterium</taxon>
    </lineage>
</organism>
<gene>
    <name evidence="1" type="ORF">NHN17_18950</name>
</gene>
<evidence type="ECO:0000313" key="2">
    <source>
        <dbReference type="Proteomes" id="UP001524460"/>
    </source>
</evidence>
<dbReference type="Proteomes" id="UP001524460">
    <property type="component" value="Unassembled WGS sequence"/>
</dbReference>
<sequence length="234" mass="25929">MDNKPFIDQSLADGLTKRFIKDLQLKLSRPLLAQDEHQFRDLVGSVMRGVKPKQRRKHFNELSRLYGRYQGVLSINDDLEAGSKVETLFLLTYTALPDDLSIKARLTAVDYGEKEISLVGAYSKAPLYDPDGAVIQLAGIHCISRFLQREQTSDVANVIAKLYIGLIPVLSHLIERGEGAMNVPLSNGGMILGTVTSGKYGKYYFGKTYIDADKVAPHNHDNVPSGLSPIHVPF</sequence>
<proteinExistence type="predicted"/>
<dbReference type="EMBL" id="JANEYT010000057">
    <property type="protein sequence ID" value="MCQ1060127.1"/>
    <property type="molecule type" value="Genomic_DNA"/>
</dbReference>
<comment type="caution">
    <text evidence="1">The sequence shown here is derived from an EMBL/GenBank/DDBJ whole genome shotgun (WGS) entry which is preliminary data.</text>
</comment>
<dbReference type="RefSeq" id="WP_255044213.1">
    <property type="nucleotide sequence ID" value="NZ_JANEYT010000057.1"/>
</dbReference>
<evidence type="ECO:0008006" key="3">
    <source>
        <dbReference type="Google" id="ProtNLM"/>
    </source>
</evidence>
<name>A0ABT1N5V8_9GAMM</name>
<evidence type="ECO:0000313" key="1">
    <source>
        <dbReference type="EMBL" id="MCQ1060127.1"/>
    </source>
</evidence>
<accession>A0ABT1N5V8</accession>